<dbReference type="PROSITE" id="PS50943">
    <property type="entry name" value="HTH_CROC1"/>
    <property type="match status" value="1"/>
</dbReference>
<evidence type="ECO:0000259" key="3">
    <source>
        <dbReference type="PROSITE" id="PS50943"/>
    </source>
</evidence>
<dbReference type="PANTHER" id="PTHR46558:SF4">
    <property type="entry name" value="DNA-BIDING PHAGE PROTEIN"/>
    <property type="match status" value="1"/>
</dbReference>
<keyword evidence="2" id="KW-0238">DNA-binding</keyword>
<accession>A0A4Q2UH21</accession>
<dbReference type="AlphaFoldDB" id="A0A4Q2UH21"/>
<dbReference type="InterPro" id="IPR010359">
    <property type="entry name" value="IrrE_HExxH"/>
</dbReference>
<dbReference type="GO" id="GO:0003677">
    <property type="term" value="F:DNA binding"/>
    <property type="evidence" value="ECO:0007669"/>
    <property type="project" value="UniProtKB-KW"/>
</dbReference>
<evidence type="ECO:0000313" key="5">
    <source>
        <dbReference type="Proteomes" id="UP000290407"/>
    </source>
</evidence>
<proteinExistence type="inferred from homology"/>
<dbReference type="Pfam" id="PF06114">
    <property type="entry name" value="Peptidase_M78"/>
    <property type="match status" value="1"/>
</dbReference>
<comment type="caution">
    <text evidence="4">The sequence shown here is derived from an EMBL/GenBank/DDBJ whole genome shotgun (WGS) entry which is preliminary data.</text>
</comment>
<dbReference type="EMBL" id="SBLB01000005">
    <property type="protein sequence ID" value="RYC68326.1"/>
    <property type="molecule type" value="Genomic_DNA"/>
</dbReference>
<dbReference type="Gene3D" id="1.10.260.40">
    <property type="entry name" value="lambda repressor-like DNA-binding domains"/>
    <property type="match status" value="1"/>
</dbReference>
<gene>
    <name evidence="4" type="ORF">EQG79_18355</name>
</gene>
<dbReference type="Proteomes" id="UP000290407">
    <property type="component" value="Unassembled WGS sequence"/>
</dbReference>
<dbReference type="InterPro" id="IPR010982">
    <property type="entry name" value="Lambda_DNA-bd_dom_sf"/>
</dbReference>
<dbReference type="Pfam" id="PF01381">
    <property type="entry name" value="HTH_3"/>
    <property type="match status" value="1"/>
</dbReference>
<sequence>MDLNSSNIRLLFGLKLRQMRLDKSLTQFELAERAGVSQSYINEIEKGKKYPKTEKIIGLAKAMDTTYESLVSLQLNKKMEPIYQLLRSNLLTELPLNMFGIEPGDLLELLSEAPVKLSAFISTVVEMARNYNVDLPHFYFTVMRTYQEMHDNYFADIEEAADAFLRESGLPTEVIVSDTFLSDYLSDHYGYHIELFNEKTQPALTRLRSVYIPHEKRLLLNQTLTTDQRAFTLGRELAFQYMNLTARPLTSTWVEVSSFEQVLNNFQASYFAGAILIRREALRARLDELLNLSTWKEASAALTAMLDQFQATPETLLLRMSNLLPHYFGVDQLVFLRFEQETSSPVVNLTREIHLSRLHNPHGTTDEHYCRRWVSLTSLHELEEVLRARAYQTPLVRAQLSDYIDSQNTYLIMSFTRPLTPIRHLNHSVALGVLVDESSRARIRFLNDPALNRREVNESCERCRLTDCLERVAPPNVLQRQQRIAAIKRTLLDLGLAQP</sequence>
<feature type="domain" description="HTH cro/C1-type" evidence="3">
    <location>
        <begin position="16"/>
        <end position="70"/>
    </location>
</feature>
<evidence type="ECO:0000256" key="2">
    <source>
        <dbReference type="ARBA" id="ARBA00023125"/>
    </source>
</evidence>
<dbReference type="RefSeq" id="WP_077924156.1">
    <property type="nucleotide sequence ID" value="NZ_SBLB01000005.1"/>
</dbReference>
<keyword evidence="5" id="KW-1185">Reference proteome</keyword>
<comment type="similarity">
    <text evidence="1">Belongs to the short-chain fatty acyl-CoA assimilation regulator (ScfR) family.</text>
</comment>
<dbReference type="SMART" id="SM00530">
    <property type="entry name" value="HTH_XRE"/>
    <property type="match status" value="1"/>
</dbReference>
<evidence type="ECO:0000313" key="4">
    <source>
        <dbReference type="EMBL" id="RYC68326.1"/>
    </source>
</evidence>
<evidence type="ECO:0000256" key="1">
    <source>
        <dbReference type="ARBA" id="ARBA00007227"/>
    </source>
</evidence>
<protein>
    <submittedName>
        <fullName evidence="4">XRE family transcriptional regulator</fullName>
    </submittedName>
</protein>
<organism evidence="4 5">
    <name type="scientific">Spirosoma sordidisoli</name>
    <dbReference type="NCBI Taxonomy" id="2502893"/>
    <lineage>
        <taxon>Bacteria</taxon>
        <taxon>Pseudomonadati</taxon>
        <taxon>Bacteroidota</taxon>
        <taxon>Cytophagia</taxon>
        <taxon>Cytophagales</taxon>
        <taxon>Cytophagaceae</taxon>
        <taxon>Spirosoma</taxon>
    </lineage>
</organism>
<dbReference type="PANTHER" id="PTHR46558">
    <property type="entry name" value="TRACRIPTIONAL REGULATORY PROTEIN-RELATED-RELATED"/>
    <property type="match status" value="1"/>
</dbReference>
<reference evidence="4 5" key="1">
    <citation type="submission" date="2019-01" db="EMBL/GenBank/DDBJ databases">
        <title>Spirosoma flava sp. nov., a propanil-degrading bacterium isolated from herbicide-contaminated soil.</title>
        <authorList>
            <person name="Zhang L."/>
            <person name="Jiang J.-D."/>
        </authorList>
    </citation>
    <scope>NUCLEOTIDE SEQUENCE [LARGE SCALE GENOMIC DNA]</scope>
    <source>
        <strain evidence="4 5">TY50</strain>
    </source>
</reference>
<name>A0A4Q2UH21_9BACT</name>
<dbReference type="CDD" id="cd00093">
    <property type="entry name" value="HTH_XRE"/>
    <property type="match status" value="1"/>
</dbReference>
<dbReference type="InterPro" id="IPR001387">
    <property type="entry name" value="Cro/C1-type_HTH"/>
</dbReference>
<dbReference type="SUPFAM" id="SSF47413">
    <property type="entry name" value="lambda repressor-like DNA-binding domains"/>
    <property type="match status" value="1"/>
</dbReference>